<dbReference type="Pfam" id="PF02995">
    <property type="entry name" value="DUF229"/>
    <property type="match status" value="1"/>
</dbReference>
<dbReference type="AlphaFoldDB" id="A0A368GGI8"/>
<dbReference type="GO" id="GO:0005615">
    <property type="term" value="C:extracellular space"/>
    <property type="evidence" value="ECO:0007669"/>
    <property type="project" value="TreeGrafter"/>
</dbReference>
<gene>
    <name evidence="1" type="ORF">ANCCAN_12097</name>
</gene>
<dbReference type="PANTHER" id="PTHR10974:SF75">
    <property type="entry name" value="SULFATASE DOMAIN-CONTAINING PROTEIN"/>
    <property type="match status" value="1"/>
</dbReference>
<sequence>MDSVSSFMAKRSLPKTIRYLKKQMGAVQMEFLDKVGYNSRPNGFALAFGKSIEGGSRDLVGLPPLLPDWNITEICHSYLDNYSYYLFDYEEEGYKVHEYTFTFLKWATLISITWSRSTTTREELNS</sequence>
<dbReference type="Proteomes" id="UP000252519">
    <property type="component" value="Unassembled WGS sequence"/>
</dbReference>
<accession>A0A368GGI8</accession>
<dbReference type="EMBL" id="JOJR01000216">
    <property type="protein sequence ID" value="RCN41937.1"/>
    <property type="molecule type" value="Genomic_DNA"/>
</dbReference>
<dbReference type="STRING" id="29170.A0A368GGI8"/>
<evidence type="ECO:0000313" key="1">
    <source>
        <dbReference type="EMBL" id="RCN41937.1"/>
    </source>
</evidence>
<dbReference type="PANTHER" id="PTHR10974">
    <property type="entry name" value="FI08016P-RELATED"/>
    <property type="match status" value="1"/>
</dbReference>
<keyword evidence="2" id="KW-1185">Reference proteome</keyword>
<protein>
    <submittedName>
        <fullName evidence="1">Uncharacterized protein</fullName>
    </submittedName>
</protein>
<dbReference type="InterPro" id="IPR004245">
    <property type="entry name" value="DUF229"/>
</dbReference>
<organism evidence="1 2">
    <name type="scientific">Ancylostoma caninum</name>
    <name type="common">Dog hookworm</name>
    <dbReference type="NCBI Taxonomy" id="29170"/>
    <lineage>
        <taxon>Eukaryota</taxon>
        <taxon>Metazoa</taxon>
        <taxon>Ecdysozoa</taxon>
        <taxon>Nematoda</taxon>
        <taxon>Chromadorea</taxon>
        <taxon>Rhabditida</taxon>
        <taxon>Rhabditina</taxon>
        <taxon>Rhabditomorpha</taxon>
        <taxon>Strongyloidea</taxon>
        <taxon>Ancylostomatidae</taxon>
        <taxon>Ancylostomatinae</taxon>
        <taxon>Ancylostoma</taxon>
    </lineage>
</organism>
<name>A0A368GGI8_ANCCA</name>
<reference evidence="1 2" key="1">
    <citation type="submission" date="2014-10" db="EMBL/GenBank/DDBJ databases">
        <title>Draft genome of the hookworm Ancylostoma caninum.</title>
        <authorList>
            <person name="Mitreva M."/>
        </authorList>
    </citation>
    <scope>NUCLEOTIDE SEQUENCE [LARGE SCALE GENOMIC DNA]</scope>
    <source>
        <strain evidence="1 2">Baltimore</strain>
    </source>
</reference>
<comment type="caution">
    <text evidence="1">The sequence shown here is derived from an EMBL/GenBank/DDBJ whole genome shotgun (WGS) entry which is preliminary data.</text>
</comment>
<evidence type="ECO:0000313" key="2">
    <source>
        <dbReference type="Proteomes" id="UP000252519"/>
    </source>
</evidence>
<dbReference type="OrthoDB" id="5851270at2759"/>
<proteinExistence type="predicted"/>